<dbReference type="Proteomes" id="UP001454036">
    <property type="component" value="Unassembled WGS sequence"/>
</dbReference>
<feature type="compositionally biased region" description="Polar residues" evidence="1">
    <location>
        <begin position="115"/>
        <end position="125"/>
    </location>
</feature>
<protein>
    <submittedName>
        <fullName evidence="2">Uncharacterized protein</fullName>
    </submittedName>
</protein>
<feature type="compositionally biased region" description="Polar residues" evidence="1">
    <location>
        <begin position="73"/>
        <end position="92"/>
    </location>
</feature>
<evidence type="ECO:0000313" key="2">
    <source>
        <dbReference type="EMBL" id="GAA0147835.1"/>
    </source>
</evidence>
<keyword evidence="3" id="KW-1185">Reference proteome</keyword>
<proteinExistence type="predicted"/>
<sequence length="140" mass="15448">METPPHENTKFAVESSCKFNEVADVFNEFKKVSVANSFGNCNSGDEIDCEVKDGQRELLLPLSQPLTHLSSLADQGTNSLNGSLNNFQTSDGSNDKDDAFVNRTSIKRHPENSHEGNGNYESASVSVEWGKRGRGRLKRK</sequence>
<organism evidence="2 3">
    <name type="scientific">Lithospermum erythrorhizon</name>
    <name type="common">Purple gromwell</name>
    <name type="synonym">Lithospermum officinale var. erythrorhizon</name>
    <dbReference type="NCBI Taxonomy" id="34254"/>
    <lineage>
        <taxon>Eukaryota</taxon>
        <taxon>Viridiplantae</taxon>
        <taxon>Streptophyta</taxon>
        <taxon>Embryophyta</taxon>
        <taxon>Tracheophyta</taxon>
        <taxon>Spermatophyta</taxon>
        <taxon>Magnoliopsida</taxon>
        <taxon>eudicotyledons</taxon>
        <taxon>Gunneridae</taxon>
        <taxon>Pentapetalae</taxon>
        <taxon>asterids</taxon>
        <taxon>lamiids</taxon>
        <taxon>Boraginales</taxon>
        <taxon>Boraginaceae</taxon>
        <taxon>Boraginoideae</taxon>
        <taxon>Lithospermeae</taxon>
        <taxon>Lithospermum</taxon>
    </lineage>
</organism>
<dbReference type="AlphaFoldDB" id="A0AAV3P888"/>
<dbReference type="EMBL" id="BAABME010001146">
    <property type="protein sequence ID" value="GAA0147835.1"/>
    <property type="molecule type" value="Genomic_DNA"/>
</dbReference>
<reference evidence="2 3" key="1">
    <citation type="submission" date="2024-01" db="EMBL/GenBank/DDBJ databases">
        <title>The complete chloroplast genome sequence of Lithospermum erythrorhizon: insights into the phylogenetic relationship among Boraginaceae species and the maternal lineages of purple gromwells.</title>
        <authorList>
            <person name="Okada T."/>
            <person name="Watanabe K."/>
        </authorList>
    </citation>
    <scope>NUCLEOTIDE SEQUENCE [LARGE SCALE GENOMIC DNA]</scope>
</reference>
<accession>A0AAV3P888</accession>
<evidence type="ECO:0000313" key="3">
    <source>
        <dbReference type="Proteomes" id="UP001454036"/>
    </source>
</evidence>
<comment type="caution">
    <text evidence="2">The sequence shown here is derived from an EMBL/GenBank/DDBJ whole genome shotgun (WGS) entry which is preliminary data.</text>
</comment>
<name>A0AAV3P888_LITER</name>
<evidence type="ECO:0000256" key="1">
    <source>
        <dbReference type="SAM" id="MobiDB-lite"/>
    </source>
</evidence>
<feature type="region of interest" description="Disordered" evidence="1">
    <location>
        <begin position="72"/>
        <end position="140"/>
    </location>
</feature>
<gene>
    <name evidence="2" type="ORF">LIER_07440</name>
</gene>